<protein>
    <submittedName>
        <fullName evidence="1">Uncharacterized protein</fullName>
    </submittedName>
</protein>
<organism evidence="1 2">
    <name type="scientific">Cichorium intybus</name>
    <name type="common">Chicory</name>
    <dbReference type="NCBI Taxonomy" id="13427"/>
    <lineage>
        <taxon>Eukaryota</taxon>
        <taxon>Viridiplantae</taxon>
        <taxon>Streptophyta</taxon>
        <taxon>Embryophyta</taxon>
        <taxon>Tracheophyta</taxon>
        <taxon>Spermatophyta</taxon>
        <taxon>Magnoliopsida</taxon>
        <taxon>eudicotyledons</taxon>
        <taxon>Gunneridae</taxon>
        <taxon>Pentapetalae</taxon>
        <taxon>asterids</taxon>
        <taxon>campanulids</taxon>
        <taxon>Asterales</taxon>
        <taxon>Asteraceae</taxon>
        <taxon>Cichorioideae</taxon>
        <taxon>Cichorieae</taxon>
        <taxon>Cichoriinae</taxon>
        <taxon>Cichorium</taxon>
    </lineage>
</organism>
<keyword evidence="2" id="KW-1185">Reference proteome</keyword>
<dbReference type="Proteomes" id="UP001055811">
    <property type="component" value="Linkage Group LG02"/>
</dbReference>
<proteinExistence type="predicted"/>
<evidence type="ECO:0000313" key="1">
    <source>
        <dbReference type="EMBL" id="KAI3780082.1"/>
    </source>
</evidence>
<accession>A0ACB9G9F8</accession>
<reference evidence="1 2" key="2">
    <citation type="journal article" date="2022" name="Mol. Ecol. Resour.">
        <title>The genomes of chicory, endive, great burdock and yacon provide insights into Asteraceae paleo-polyploidization history and plant inulin production.</title>
        <authorList>
            <person name="Fan W."/>
            <person name="Wang S."/>
            <person name="Wang H."/>
            <person name="Wang A."/>
            <person name="Jiang F."/>
            <person name="Liu H."/>
            <person name="Zhao H."/>
            <person name="Xu D."/>
            <person name="Zhang Y."/>
        </authorList>
    </citation>
    <scope>NUCLEOTIDE SEQUENCE [LARGE SCALE GENOMIC DNA]</scope>
    <source>
        <strain evidence="2">cv. Punajuju</strain>
        <tissue evidence="1">Leaves</tissue>
    </source>
</reference>
<evidence type="ECO:0000313" key="2">
    <source>
        <dbReference type="Proteomes" id="UP001055811"/>
    </source>
</evidence>
<reference evidence="2" key="1">
    <citation type="journal article" date="2022" name="Mol. Ecol. Resour.">
        <title>The genomes of chicory, endive, great burdock and yacon provide insights into Asteraceae palaeo-polyploidization history and plant inulin production.</title>
        <authorList>
            <person name="Fan W."/>
            <person name="Wang S."/>
            <person name="Wang H."/>
            <person name="Wang A."/>
            <person name="Jiang F."/>
            <person name="Liu H."/>
            <person name="Zhao H."/>
            <person name="Xu D."/>
            <person name="Zhang Y."/>
        </authorList>
    </citation>
    <scope>NUCLEOTIDE SEQUENCE [LARGE SCALE GENOMIC DNA]</scope>
    <source>
        <strain evidence="2">cv. Punajuju</strain>
    </source>
</reference>
<comment type="caution">
    <text evidence="1">The sequence shown here is derived from an EMBL/GenBank/DDBJ whole genome shotgun (WGS) entry which is preliminary data.</text>
</comment>
<dbReference type="EMBL" id="CM042010">
    <property type="protein sequence ID" value="KAI3780082.1"/>
    <property type="molecule type" value="Genomic_DNA"/>
</dbReference>
<sequence>MPVISFAQARSSVSKGGCLIWHILPSDHQIEFMIELVPGVSPVARAPYLLAPSEMEEMGKQLKEPLDRGFIKPSSSPWRAPILFVGKKDGSMRMCIDYPKLNKITIGYHQLKIRESDIPKTAFHTCYGHYEFLVMPFGLTNASTALMDLMNRVCRPFLDTSLIVFIDDILVYSRIQAEHDVHLCQILELLRQQKFSEGVKVDPTKIEAVMKWESPRSPTEICSFLGLVPKQGEAWSLLIEDAHCTWYAVHLGSTKMYQTLKPLYWWPGMKRDVGRYVEKCLTCLQMNPNHRKLYGEIQPLPIPVRKWDEIRMDFVTKLPRTPHGHDTGWVVVYRLTKLA</sequence>
<gene>
    <name evidence="1" type="ORF">L2E82_09965</name>
</gene>
<name>A0ACB9G9F8_CICIN</name>